<dbReference type="Pfam" id="PF07409">
    <property type="entry name" value="GP46"/>
    <property type="match status" value="1"/>
</dbReference>
<sequence length="142" mass="16106">MILALSWNADTQQAELIEAEDTLETWLRSAVIMSLFTDARATEDEEPEITERRGYWGDIDLDGDDSMGSKLWLHRRSKLTTDIANQVRDEAQDALDWLVEDGHISALAVTVERQPPDRQAYQIDITLLDGETLNMTLEQGQS</sequence>
<gene>
    <name evidence="1" type="ORF">WG929_03325</name>
</gene>
<evidence type="ECO:0000313" key="1">
    <source>
        <dbReference type="EMBL" id="MFK4751434.1"/>
    </source>
</evidence>
<organism evidence="1 2">
    <name type="scientific">Oceanobacter antarcticus</name>
    <dbReference type="NCBI Taxonomy" id="3133425"/>
    <lineage>
        <taxon>Bacteria</taxon>
        <taxon>Pseudomonadati</taxon>
        <taxon>Pseudomonadota</taxon>
        <taxon>Gammaproteobacteria</taxon>
        <taxon>Oceanospirillales</taxon>
        <taxon>Oceanospirillaceae</taxon>
        <taxon>Oceanobacter</taxon>
    </lineage>
</organism>
<comment type="caution">
    <text evidence="1">The sequence shown here is derived from an EMBL/GenBank/DDBJ whole genome shotgun (WGS) entry which is preliminary data.</text>
</comment>
<dbReference type="Proteomes" id="UP001620597">
    <property type="component" value="Unassembled WGS sequence"/>
</dbReference>
<proteinExistence type="predicted"/>
<protein>
    <submittedName>
        <fullName evidence="1">Phage GP46 family protein</fullName>
    </submittedName>
</protein>
<keyword evidence="2" id="KW-1185">Reference proteome</keyword>
<dbReference type="RefSeq" id="WP_416204891.1">
    <property type="nucleotide sequence ID" value="NZ_JBBKTX010000003.1"/>
</dbReference>
<accession>A0ABW8NES1</accession>
<dbReference type="EMBL" id="JBBKTX010000003">
    <property type="protein sequence ID" value="MFK4751434.1"/>
    <property type="molecule type" value="Genomic_DNA"/>
</dbReference>
<name>A0ABW8NES1_9GAMM</name>
<reference evidence="1 2" key="1">
    <citation type="submission" date="2024-03" db="EMBL/GenBank/DDBJ databases">
        <title>High-quality draft genome sequence of Oceanobacter sp. wDCs-4.</title>
        <authorList>
            <person name="Dong C."/>
        </authorList>
    </citation>
    <scope>NUCLEOTIDE SEQUENCE [LARGE SCALE GENOMIC DNA]</scope>
    <source>
        <strain evidence="2">wDCs-4</strain>
    </source>
</reference>
<dbReference type="InterPro" id="IPR010877">
    <property type="entry name" value="Phage_Mu_Gp46"/>
</dbReference>
<evidence type="ECO:0000313" key="2">
    <source>
        <dbReference type="Proteomes" id="UP001620597"/>
    </source>
</evidence>